<dbReference type="CDD" id="cd01335">
    <property type="entry name" value="Radical_SAM"/>
    <property type="match status" value="1"/>
</dbReference>
<dbReference type="InterPro" id="IPR006638">
    <property type="entry name" value="Elp3/MiaA/NifB-like_rSAM"/>
</dbReference>
<proteinExistence type="predicted"/>
<dbReference type="Proteomes" id="UP001268542">
    <property type="component" value="Unassembled WGS sequence"/>
</dbReference>
<comment type="caution">
    <text evidence="2">The sequence shown here is derived from an EMBL/GenBank/DDBJ whole genome shotgun (WGS) entry which is preliminary data.</text>
</comment>
<name>A0ABU3PRJ5_9ACTN</name>
<dbReference type="Gene3D" id="3.80.30.20">
    <property type="entry name" value="tm_1862 like domain"/>
    <property type="match status" value="1"/>
</dbReference>
<accession>A0ABU3PRJ5</accession>
<gene>
    <name evidence="2" type="ORF">RDV89_02090</name>
</gene>
<dbReference type="Pfam" id="PF19864">
    <property type="entry name" value="Radical_SAM_N2"/>
    <property type="match status" value="1"/>
</dbReference>
<dbReference type="InterPro" id="IPR058240">
    <property type="entry name" value="rSAM_sf"/>
</dbReference>
<dbReference type="SFLD" id="SFLDG01082">
    <property type="entry name" value="B12-binding_domain_containing"/>
    <property type="match status" value="1"/>
</dbReference>
<dbReference type="SFLD" id="SFLDS00029">
    <property type="entry name" value="Radical_SAM"/>
    <property type="match status" value="1"/>
</dbReference>
<dbReference type="InterPro" id="IPR023404">
    <property type="entry name" value="rSAM_horseshoe"/>
</dbReference>
<reference evidence="2 3" key="1">
    <citation type="submission" date="2023-08" db="EMBL/GenBank/DDBJ databases">
        <title>Nocardioides seae sp. nov., a bacterium isolated from a soil.</title>
        <authorList>
            <person name="Wang X."/>
        </authorList>
    </citation>
    <scope>NUCLEOTIDE SEQUENCE [LARGE SCALE GENOMIC DNA]</scope>
    <source>
        <strain evidence="2 3">YZH12</strain>
    </source>
</reference>
<dbReference type="PANTHER" id="PTHR42731:SF1">
    <property type="entry name" value="RADICAL SAM DOMAIN PROTEIN"/>
    <property type="match status" value="1"/>
</dbReference>
<dbReference type="InterPro" id="IPR007197">
    <property type="entry name" value="rSAM"/>
</dbReference>
<dbReference type="EMBL" id="JAVYII010000001">
    <property type="protein sequence ID" value="MDT9591842.1"/>
    <property type="molecule type" value="Genomic_DNA"/>
</dbReference>
<protein>
    <submittedName>
        <fullName evidence="2">TIGR03960 family B12-binding radical SAM protein</fullName>
    </submittedName>
</protein>
<dbReference type="NCBIfam" id="TIGR03960">
    <property type="entry name" value="rSAM_fuse_unch"/>
    <property type="match status" value="1"/>
</dbReference>
<dbReference type="PANTHER" id="PTHR42731">
    <property type="entry name" value="SLL1084 PROTEIN"/>
    <property type="match status" value="1"/>
</dbReference>
<dbReference type="InterPro" id="IPR023862">
    <property type="entry name" value="CHP03960_rSAM"/>
</dbReference>
<evidence type="ECO:0000259" key="1">
    <source>
        <dbReference type="PROSITE" id="PS51918"/>
    </source>
</evidence>
<dbReference type="SMART" id="SM00729">
    <property type="entry name" value="Elp3"/>
    <property type="match status" value="1"/>
</dbReference>
<dbReference type="InterPro" id="IPR045784">
    <property type="entry name" value="Radical_SAM_N2"/>
</dbReference>
<dbReference type="SUPFAM" id="SSF102114">
    <property type="entry name" value="Radical SAM enzymes"/>
    <property type="match status" value="1"/>
</dbReference>
<sequence length="670" mass="74424">MPSVAASAPASVFARLEPRLPGVSKPIQYVGGELNSTVKDWDCGEQAGTGPTVRWALMYPDAYEVGLPNQGVQILYEVLNERDWIVAERTYSVWPDMEAVLRAGDEQGPIPQFTVDAHRPVRSFDVFGLSFSTELGYTNMLTALDLAGIPLHAVDRTEEDPVVLAGGHAAFNPEPVADFLDAAVLGDGEEVVLAISEVVREWKSQGMPGNEELGLSGRDELLRRLAVTGNIYVPKFYDVSYLPDGSIGAYTPNIAGVPHRVRKHTLMDLDAWPYPAKPLVPLAETVHERFSVEIFRGCTRGCRFCQAGMITRPVRERSIETIGDMVENGIRKSGFEEVGLLSLSSADHTEIGDVAKGLADRYDGSNVSLSLPSTRVDAFNITLANEFSRNGRRSGLTFAPEGGSERMRKVINKMVTEDDLIRTVSTAFSHGWRQVKLYFMCGLPTETDEDVLQIAELAKRVIAKGREVSGRNDIRCTVSIGGFVPKPHTPFQWAAQLDHETTDERLRKLREVVREDKKFGRAIGFRYHDGKPGTIEGLLSRGDRRIGRVIEETWRDGGRFDGWSEHFSYDRWIAAAERGLDGTGVDLDWFTTRERGYDEVLPWDHLDSGLDKDWLWADWEDALGVADGSSDVEVEDCRWTPCYDCGVCPEMNTEIQIGPTGRKLLPLSVV</sequence>
<evidence type="ECO:0000313" key="3">
    <source>
        <dbReference type="Proteomes" id="UP001268542"/>
    </source>
</evidence>
<evidence type="ECO:0000313" key="2">
    <source>
        <dbReference type="EMBL" id="MDT9591842.1"/>
    </source>
</evidence>
<keyword evidence="3" id="KW-1185">Reference proteome</keyword>
<dbReference type="PROSITE" id="PS51918">
    <property type="entry name" value="RADICAL_SAM"/>
    <property type="match status" value="1"/>
</dbReference>
<dbReference type="RefSeq" id="WP_315730880.1">
    <property type="nucleotide sequence ID" value="NZ_JAVYII010000001.1"/>
</dbReference>
<organism evidence="2 3">
    <name type="scientific">Nocardioides imazamoxiresistens</name>
    <dbReference type="NCBI Taxonomy" id="3231893"/>
    <lineage>
        <taxon>Bacteria</taxon>
        <taxon>Bacillati</taxon>
        <taxon>Actinomycetota</taxon>
        <taxon>Actinomycetes</taxon>
        <taxon>Propionibacteriales</taxon>
        <taxon>Nocardioidaceae</taxon>
        <taxon>Nocardioides</taxon>
    </lineage>
</organism>
<dbReference type="Pfam" id="PF04055">
    <property type="entry name" value="Radical_SAM"/>
    <property type="match status" value="1"/>
</dbReference>
<feature type="domain" description="Radical SAM core" evidence="1">
    <location>
        <begin position="284"/>
        <end position="522"/>
    </location>
</feature>